<dbReference type="InterPro" id="IPR002054">
    <property type="entry name" value="DNA-dir_DNA_pol_X"/>
</dbReference>
<name>A0A6G1HY94_9PEZI</name>
<evidence type="ECO:0000256" key="10">
    <source>
        <dbReference type="ARBA" id="ARBA00049244"/>
    </source>
</evidence>
<comment type="subcellular location">
    <subcellularLocation>
        <location evidence="1 11">Nucleus</location>
    </subcellularLocation>
</comment>
<keyword evidence="9 11" id="KW-0539">Nucleus</keyword>
<evidence type="ECO:0000256" key="2">
    <source>
        <dbReference type="ARBA" id="ARBA00008323"/>
    </source>
</evidence>
<sequence>MPPSTPSPSPSTPQRSSIPSTPSTLVSPRYPAPDLSSLPTVFILAAKLASDRRDALAKWLVEHRAPVTYDVHKARIVLANVERFARARLELRGLGLWTEKAEAEGEVSGVVKSVGGVKEERGTSPRKRMRVGEGAVRSGKAGREGKRRRVNEDLENDLEAASPRPPASTVTAGSDGETTASDNSISPKPPPNIKVIKLHWLNQVMATSALLPYTPYLIYEARPVSRPSTPTPAIPSTTPSTPIPSSPAPQPGLAILQRAREDALPVKTSTFAPHGSRRFHTFHPTKHTPKLPARVTTEYEGEDTDIPPAPAWVRDKLLFSCQRRTPPNPPNAEFIAQLGKIKHARLLTDDEIGVRAYSTCIAAIAAYEYPLRHPAEILRLPGCDTKIANLWIEWRNTGRVAEADAADSDPDLQIVNTFYNIWGVGATTARDFFYRRGWRDLDDIVEEGWSSLPRVQQIGLKYYDEFLDGIPRAEVEAIAETIRAAAVRVRDPGIEILVVGGYRRGKEYSGDVDVIVSHRELAMTHNLVVDVVGALEDEGWVTHTLLLSLAASERGQATLPFKARVPGGRRTGFDTLDKALLVWQDSVWEGMEEGGKKAKNPNPHRRVDIIVSPWRTVGCAVLGWSGGTTFQRDIRRYANKVRGWKFDSSGIRDRRTGEVVALEGERGVRGGIGDAERAVFEGLGLFYREPWERCTG</sequence>
<dbReference type="SUPFAM" id="SSF47802">
    <property type="entry name" value="DNA polymerase beta, N-terminal domain-like"/>
    <property type="match status" value="1"/>
</dbReference>
<dbReference type="FunFam" id="3.30.210.10:FF:000005">
    <property type="entry name" value="DNA polymerase IV"/>
    <property type="match status" value="1"/>
</dbReference>
<evidence type="ECO:0000256" key="12">
    <source>
        <dbReference type="SAM" id="MobiDB-lite"/>
    </source>
</evidence>
<dbReference type="InterPro" id="IPR043519">
    <property type="entry name" value="NT_sf"/>
</dbReference>
<feature type="domain" description="DNA-directed DNA polymerase X" evidence="13">
    <location>
        <begin position="328"/>
        <end position="694"/>
    </location>
</feature>
<evidence type="ECO:0000256" key="6">
    <source>
        <dbReference type="ARBA" id="ARBA00022763"/>
    </source>
</evidence>
<dbReference type="SUPFAM" id="SSF81301">
    <property type="entry name" value="Nucleotidyltransferase"/>
    <property type="match status" value="1"/>
</dbReference>
<dbReference type="Gene3D" id="3.30.210.10">
    <property type="entry name" value="DNA polymerase, thumb domain"/>
    <property type="match status" value="1"/>
</dbReference>
<evidence type="ECO:0000256" key="1">
    <source>
        <dbReference type="ARBA" id="ARBA00004123"/>
    </source>
</evidence>
<keyword evidence="5" id="KW-0479">Metal-binding</keyword>
<dbReference type="Pfam" id="PF10391">
    <property type="entry name" value="DNA_pol_lambd_f"/>
    <property type="match status" value="1"/>
</dbReference>
<feature type="region of interest" description="Disordered" evidence="12">
    <location>
        <begin position="117"/>
        <end position="191"/>
    </location>
</feature>
<dbReference type="Gene3D" id="1.10.150.20">
    <property type="entry name" value="5' to 3' exonuclease, C-terminal subdomain"/>
    <property type="match status" value="1"/>
</dbReference>
<dbReference type="OrthoDB" id="205514at2759"/>
<dbReference type="AlphaFoldDB" id="A0A6G1HY94"/>
<dbReference type="FunFam" id="1.10.150.110:FF:000005">
    <property type="entry name" value="DNA polymerase POL4"/>
    <property type="match status" value="1"/>
</dbReference>
<feature type="compositionally biased region" description="Polar residues" evidence="12">
    <location>
        <begin position="168"/>
        <end position="186"/>
    </location>
</feature>
<keyword evidence="15" id="KW-1185">Reference proteome</keyword>
<comment type="function">
    <text evidence="11">DNA polymerase that functions in several pathways of DNA repair. Involved in base excision repair (BER) responsible for repair of lesions that give rise to abasic (AP) sites in DNA. Also contributes to DNA double-strand break repair by non-homologous end joining and homologous recombination. Has both template-dependent and template-independent (terminal transferase) DNA polymerase activities. Has also a 5'-deoxyribose-5-phosphate lyase (dRP lyase) activity.</text>
</comment>
<dbReference type="EC" id="2.7.7.7" evidence="11"/>
<organism evidence="14 15">
    <name type="scientific">Trichodelitschia bisporula</name>
    <dbReference type="NCBI Taxonomy" id="703511"/>
    <lineage>
        <taxon>Eukaryota</taxon>
        <taxon>Fungi</taxon>
        <taxon>Dikarya</taxon>
        <taxon>Ascomycota</taxon>
        <taxon>Pezizomycotina</taxon>
        <taxon>Dothideomycetes</taxon>
        <taxon>Dothideomycetes incertae sedis</taxon>
        <taxon>Phaeotrichales</taxon>
        <taxon>Phaeotrichaceae</taxon>
        <taxon>Trichodelitschia</taxon>
    </lineage>
</organism>
<evidence type="ECO:0000256" key="3">
    <source>
        <dbReference type="ARBA" id="ARBA00022679"/>
    </source>
</evidence>
<dbReference type="Pfam" id="PF14792">
    <property type="entry name" value="DNA_pol_B_palm"/>
    <property type="match status" value="1"/>
</dbReference>
<dbReference type="InterPro" id="IPR037160">
    <property type="entry name" value="DNA_Pol_thumb_sf"/>
</dbReference>
<comment type="catalytic activity">
    <reaction evidence="10 11">
        <text>DNA(n) + a 2'-deoxyribonucleoside 5'-triphosphate = DNA(n+1) + diphosphate</text>
        <dbReference type="Rhea" id="RHEA:22508"/>
        <dbReference type="Rhea" id="RHEA-COMP:17339"/>
        <dbReference type="Rhea" id="RHEA-COMP:17340"/>
        <dbReference type="ChEBI" id="CHEBI:33019"/>
        <dbReference type="ChEBI" id="CHEBI:61560"/>
        <dbReference type="ChEBI" id="CHEBI:173112"/>
        <dbReference type="EC" id="2.7.7.7"/>
    </reaction>
</comment>
<dbReference type="PANTHER" id="PTHR11276:SF29">
    <property type="entry name" value="DNA POLYMERASE TYPE-X FAMILY PROTEIN POL4"/>
    <property type="match status" value="1"/>
</dbReference>
<evidence type="ECO:0000256" key="8">
    <source>
        <dbReference type="ARBA" id="ARBA00023204"/>
    </source>
</evidence>
<dbReference type="GO" id="GO:0003887">
    <property type="term" value="F:DNA-directed DNA polymerase activity"/>
    <property type="evidence" value="ECO:0007669"/>
    <property type="project" value="UniProtKB-UniRule"/>
</dbReference>
<dbReference type="InterPro" id="IPR027421">
    <property type="entry name" value="DNA_pol_lamdba_lyase_dom_sf"/>
</dbReference>
<dbReference type="Gene3D" id="3.30.460.10">
    <property type="entry name" value="Beta Polymerase, domain 2"/>
    <property type="match status" value="1"/>
</dbReference>
<dbReference type="PRINTS" id="PR00870">
    <property type="entry name" value="DNAPOLXBETA"/>
</dbReference>
<dbReference type="InterPro" id="IPR018944">
    <property type="entry name" value="DNA_pol_lambd_fingers_domain"/>
</dbReference>
<dbReference type="GO" id="GO:0046872">
    <property type="term" value="F:metal ion binding"/>
    <property type="evidence" value="ECO:0007669"/>
    <property type="project" value="UniProtKB-UniRule"/>
</dbReference>
<dbReference type="InterPro" id="IPR002008">
    <property type="entry name" value="DNA_pol_X_beta-like"/>
</dbReference>
<dbReference type="SUPFAM" id="SSF81585">
    <property type="entry name" value="PsbU/PolX domain-like"/>
    <property type="match status" value="1"/>
</dbReference>
<dbReference type="GO" id="GO:0006303">
    <property type="term" value="P:double-strand break repair via nonhomologous end joining"/>
    <property type="evidence" value="ECO:0007669"/>
    <property type="project" value="TreeGrafter"/>
</dbReference>
<dbReference type="InterPro" id="IPR029398">
    <property type="entry name" value="PolB_thumb"/>
</dbReference>
<dbReference type="SMART" id="SM00483">
    <property type="entry name" value="POLXc"/>
    <property type="match status" value="1"/>
</dbReference>
<feature type="region of interest" description="Disordered" evidence="12">
    <location>
        <begin position="1"/>
        <end position="31"/>
    </location>
</feature>
<dbReference type="GO" id="GO:0005634">
    <property type="term" value="C:nucleus"/>
    <property type="evidence" value="ECO:0007669"/>
    <property type="project" value="UniProtKB-SubCell"/>
</dbReference>
<evidence type="ECO:0000256" key="9">
    <source>
        <dbReference type="ARBA" id="ARBA00023242"/>
    </source>
</evidence>
<dbReference type="GO" id="GO:0003677">
    <property type="term" value="F:DNA binding"/>
    <property type="evidence" value="ECO:0007669"/>
    <property type="project" value="UniProtKB-UniRule"/>
</dbReference>
<keyword evidence="3 11" id="KW-0808">Transferase</keyword>
<dbReference type="Gene3D" id="1.10.150.110">
    <property type="entry name" value="DNA polymerase beta, N-terminal domain-like"/>
    <property type="match status" value="1"/>
</dbReference>
<keyword evidence="4 11" id="KW-0548">Nucleotidyltransferase</keyword>
<evidence type="ECO:0000259" key="13">
    <source>
        <dbReference type="SMART" id="SM00483"/>
    </source>
</evidence>
<evidence type="ECO:0000313" key="15">
    <source>
        <dbReference type="Proteomes" id="UP000799640"/>
    </source>
</evidence>
<feature type="region of interest" description="Disordered" evidence="12">
    <location>
        <begin position="225"/>
        <end position="249"/>
    </location>
</feature>
<evidence type="ECO:0000256" key="5">
    <source>
        <dbReference type="ARBA" id="ARBA00022723"/>
    </source>
</evidence>
<dbReference type="PANTHER" id="PTHR11276">
    <property type="entry name" value="DNA POLYMERASE TYPE-X FAMILY MEMBER"/>
    <property type="match status" value="1"/>
</dbReference>
<keyword evidence="6 11" id="KW-0227">DNA damage</keyword>
<proteinExistence type="inferred from homology"/>
<dbReference type="InterPro" id="IPR028207">
    <property type="entry name" value="DNA_pol_B_palm_palm"/>
</dbReference>
<feature type="compositionally biased region" description="Low complexity" evidence="12">
    <location>
        <begin position="12"/>
        <end position="24"/>
    </location>
</feature>
<evidence type="ECO:0000256" key="4">
    <source>
        <dbReference type="ARBA" id="ARBA00022695"/>
    </source>
</evidence>
<evidence type="ECO:0000313" key="14">
    <source>
        <dbReference type="EMBL" id="KAF2400982.1"/>
    </source>
</evidence>
<dbReference type="PRINTS" id="PR00869">
    <property type="entry name" value="DNAPOLX"/>
</dbReference>
<keyword evidence="8 11" id="KW-0234">DNA repair</keyword>
<feature type="compositionally biased region" description="Pro residues" evidence="12">
    <location>
        <begin position="1"/>
        <end position="11"/>
    </location>
</feature>
<evidence type="ECO:0000256" key="7">
    <source>
        <dbReference type="ARBA" id="ARBA00022932"/>
    </source>
</evidence>
<comment type="similarity">
    <text evidence="2 11">Belongs to the DNA polymerase type-X family.</text>
</comment>
<dbReference type="FunFam" id="1.10.150.20:FF:000010">
    <property type="entry name" value="DNA polymerase lambda"/>
    <property type="match status" value="1"/>
</dbReference>
<dbReference type="Proteomes" id="UP000799640">
    <property type="component" value="Unassembled WGS sequence"/>
</dbReference>
<keyword evidence="7 11" id="KW-0239">DNA-directed DNA polymerase</keyword>
<evidence type="ECO:0000256" key="11">
    <source>
        <dbReference type="RuleBase" id="RU366014"/>
    </source>
</evidence>
<dbReference type="EMBL" id="ML996694">
    <property type="protein sequence ID" value="KAF2400982.1"/>
    <property type="molecule type" value="Genomic_DNA"/>
</dbReference>
<dbReference type="Pfam" id="PF14716">
    <property type="entry name" value="HHH_8"/>
    <property type="match status" value="1"/>
</dbReference>
<dbReference type="Pfam" id="PF14791">
    <property type="entry name" value="DNA_pol_B_thumb"/>
    <property type="match status" value="1"/>
</dbReference>
<gene>
    <name evidence="14" type="ORF">EJ06DRAFT_509974</name>
</gene>
<dbReference type="InterPro" id="IPR022312">
    <property type="entry name" value="DNA_pol_X"/>
</dbReference>
<protein>
    <recommendedName>
        <fullName evidence="11">DNA polymerase</fullName>
        <ecNumber evidence="11">2.7.7.7</ecNumber>
    </recommendedName>
</protein>
<dbReference type="InterPro" id="IPR010996">
    <property type="entry name" value="HHH_MUS81"/>
</dbReference>
<reference evidence="14" key="1">
    <citation type="journal article" date="2020" name="Stud. Mycol.">
        <title>101 Dothideomycetes genomes: a test case for predicting lifestyles and emergence of pathogens.</title>
        <authorList>
            <person name="Haridas S."/>
            <person name="Albert R."/>
            <person name="Binder M."/>
            <person name="Bloem J."/>
            <person name="Labutti K."/>
            <person name="Salamov A."/>
            <person name="Andreopoulos B."/>
            <person name="Baker S."/>
            <person name="Barry K."/>
            <person name="Bills G."/>
            <person name="Bluhm B."/>
            <person name="Cannon C."/>
            <person name="Castanera R."/>
            <person name="Culley D."/>
            <person name="Daum C."/>
            <person name="Ezra D."/>
            <person name="Gonzalez J."/>
            <person name="Henrissat B."/>
            <person name="Kuo A."/>
            <person name="Liang C."/>
            <person name="Lipzen A."/>
            <person name="Lutzoni F."/>
            <person name="Magnuson J."/>
            <person name="Mondo S."/>
            <person name="Nolan M."/>
            <person name="Ohm R."/>
            <person name="Pangilinan J."/>
            <person name="Park H.-J."/>
            <person name="Ramirez L."/>
            <person name="Alfaro M."/>
            <person name="Sun H."/>
            <person name="Tritt A."/>
            <person name="Yoshinaga Y."/>
            <person name="Zwiers L.-H."/>
            <person name="Turgeon B."/>
            <person name="Goodwin S."/>
            <person name="Spatafora J."/>
            <person name="Crous P."/>
            <person name="Grigoriev I."/>
        </authorList>
    </citation>
    <scope>NUCLEOTIDE SEQUENCE</scope>
    <source>
        <strain evidence="14">CBS 262.69</strain>
    </source>
</reference>
<accession>A0A6G1HY94</accession>
<dbReference type="CDD" id="cd00141">
    <property type="entry name" value="NT_POLXc"/>
    <property type="match status" value="1"/>
</dbReference>